<evidence type="ECO:0000313" key="3">
    <source>
        <dbReference type="Proteomes" id="UP000276128"/>
    </source>
</evidence>
<name>A0A430J4R7_9BACL</name>
<evidence type="ECO:0000313" key="2">
    <source>
        <dbReference type="EMBL" id="RTE01814.1"/>
    </source>
</evidence>
<feature type="non-terminal residue" evidence="2">
    <location>
        <position position="71"/>
    </location>
</feature>
<reference evidence="2 3" key="1">
    <citation type="submission" date="2018-12" db="EMBL/GenBank/DDBJ databases">
        <title>Bacillus ochoae sp. nov., Paenibacillus whitsoniae sp. nov., Paenibacillus spiritus sp. nov. Isolated from the Mars Exploration Rover during spacecraft assembly.</title>
        <authorList>
            <person name="Seuylemezian A."/>
            <person name="Vaishampayan P."/>
        </authorList>
    </citation>
    <scope>NUCLEOTIDE SEQUENCE [LARGE SCALE GENOMIC DNA]</scope>
    <source>
        <strain evidence="2 3">MER 54</strain>
    </source>
</reference>
<protein>
    <recommendedName>
        <fullName evidence="1">DNA polymerase III PolC-type N-terminal domain-containing protein</fullName>
    </recommendedName>
</protein>
<comment type="caution">
    <text evidence="2">The sequence shown here is derived from an EMBL/GenBank/DDBJ whole genome shotgun (WGS) entry which is preliminary data.</text>
</comment>
<keyword evidence="3" id="KW-1185">Reference proteome</keyword>
<evidence type="ECO:0000259" key="1">
    <source>
        <dbReference type="Pfam" id="PF14480"/>
    </source>
</evidence>
<dbReference type="Proteomes" id="UP000276128">
    <property type="component" value="Unassembled WGS sequence"/>
</dbReference>
<sequence length="71" mass="8655">MSNLADKRNRFELLMQQAEIPGDMVRTYFMDGYIDQVEISRKNRDWTFYLVKEELVPQPIYRSFCKMIQEK</sequence>
<proteinExistence type="predicted"/>
<gene>
    <name evidence="2" type="ORF">EJQ19_30685</name>
</gene>
<dbReference type="EMBL" id="RXHU01000131">
    <property type="protein sequence ID" value="RTE01814.1"/>
    <property type="molecule type" value="Genomic_DNA"/>
</dbReference>
<accession>A0A430J4R7</accession>
<dbReference type="Pfam" id="PF14480">
    <property type="entry name" value="DNA_pol3_a_NI"/>
    <property type="match status" value="1"/>
</dbReference>
<dbReference type="RefSeq" id="WP_164716837.1">
    <property type="nucleotide sequence ID" value="NZ_RXHU01000131.1"/>
</dbReference>
<dbReference type="AlphaFoldDB" id="A0A430J4R7"/>
<organism evidence="2 3">
    <name type="scientific">Paenibacillus whitsoniae</name>
    <dbReference type="NCBI Taxonomy" id="2496558"/>
    <lineage>
        <taxon>Bacteria</taxon>
        <taxon>Bacillati</taxon>
        <taxon>Bacillota</taxon>
        <taxon>Bacilli</taxon>
        <taxon>Bacillales</taxon>
        <taxon>Paenibacillaceae</taxon>
        <taxon>Paenibacillus</taxon>
    </lineage>
</organism>
<dbReference type="InterPro" id="IPR028112">
    <property type="entry name" value="DNA_PolC-type_N_I"/>
</dbReference>
<feature type="domain" description="DNA polymerase III PolC-type N-terminal" evidence="1">
    <location>
        <begin position="10"/>
        <end position="71"/>
    </location>
</feature>